<name>A0A6J4LU97_9ACTN</name>
<dbReference type="EMBL" id="CADCUF010000203">
    <property type="protein sequence ID" value="CAA9341910.1"/>
    <property type="molecule type" value="Genomic_DNA"/>
</dbReference>
<gene>
    <name evidence="2" type="ORF">AVDCRST_MAG24-1331</name>
</gene>
<evidence type="ECO:0000313" key="2">
    <source>
        <dbReference type="EMBL" id="CAA9341910.1"/>
    </source>
</evidence>
<feature type="compositionally biased region" description="Low complexity" evidence="1">
    <location>
        <begin position="47"/>
        <end position="57"/>
    </location>
</feature>
<feature type="region of interest" description="Disordered" evidence="1">
    <location>
        <begin position="21"/>
        <end position="68"/>
    </location>
</feature>
<feature type="compositionally biased region" description="Basic and acidic residues" evidence="1">
    <location>
        <begin position="21"/>
        <end position="31"/>
    </location>
</feature>
<feature type="compositionally biased region" description="Basic and acidic residues" evidence="1">
    <location>
        <begin position="58"/>
        <end position="68"/>
    </location>
</feature>
<organism evidence="2">
    <name type="scientific">uncultured Nocardioidaceae bacterium</name>
    <dbReference type="NCBI Taxonomy" id="253824"/>
    <lineage>
        <taxon>Bacteria</taxon>
        <taxon>Bacillati</taxon>
        <taxon>Actinomycetota</taxon>
        <taxon>Actinomycetes</taxon>
        <taxon>Propionibacteriales</taxon>
        <taxon>Nocardioidaceae</taxon>
        <taxon>environmental samples</taxon>
    </lineage>
</organism>
<accession>A0A6J4LU97</accession>
<protein>
    <submittedName>
        <fullName evidence="2">Uncharacterized protein</fullName>
    </submittedName>
</protein>
<sequence>GDADRLRPLCDEGPGLLRLRGDRAARATARDRLRRRGPPGAGRPGRLRAGAGAPDGDAAVRPRGGDRL</sequence>
<feature type="non-terminal residue" evidence="2">
    <location>
        <position position="68"/>
    </location>
</feature>
<feature type="non-terminal residue" evidence="2">
    <location>
        <position position="1"/>
    </location>
</feature>
<proteinExistence type="predicted"/>
<evidence type="ECO:0000256" key="1">
    <source>
        <dbReference type="SAM" id="MobiDB-lite"/>
    </source>
</evidence>
<reference evidence="2" key="1">
    <citation type="submission" date="2020-02" db="EMBL/GenBank/DDBJ databases">
        <authorList>
            <person name="Meier V. D."/>
        </authorList>
    </citation>
    <scope>NUCLEOTIDE SEQUENCE</scope>
    <source>
        <strain evidence="2">AVDCRST_MAG24</strain>
    </source>
</reference>
<dbReference type="AlphaFoldDB" id="A0A6J4LU97"/>